<accession>A0A8W8IXA0</accession>
<keyword evidence="2" id="KW-1185">Reference proteome</keyword>
<sequence length="102" mass="11716">MQQPTISRSTSRSAVDTTYRHQNQDLDIVLSYLPKPSSSVWVIRDQDGVQYAGRQDMVDLIQQMERKLRGIHTFPKASSLPRDLQAKDSRHTSLINKVYCLV</sequence>
<evidence type="ECO:0000313" key="1">
    <source>
        <dbReference type="EnsemblMetazoa" id="G16271.1:cds"/>
    </source>
</evidence>
<dbReference type="AlphaFoldDB" id="A0A8W8IXA0"/>
<reference evidence="1" key="1">
    <citation type="submission" date="2022-08" db="UniProtKB">
        <authorList>
            <consortium name="EnsemblMetazoa"/>
        </authorList>
    </citation>
    <scope>IDENTIFICATION</scope>
    <source>
        <strain evidence="1">05x7-T-G4-1.051#20</strain>
    </source>
</reference>
<evidence type="ECO:0000313" key="2">
    <source>
        <dbReference type="Proteomes" id="UP000005408"/>
    </source>
</evidence>
<protein>
    <submittedName>
        <fullName evidence="1">Uncharacterized protein</fullName>
    </submittedName>
</protein>
<dbReference type="EnsemblMetazoa" id="G16271.1">
    <property type="protein sequence ID" value="G16271.1:cds"/>
    <property type="gene ID" value="G16271"/>
</dbReference>
<proteinExistence type="predicted"/>
<dbReference type="Proteomes" id="UP000005408">
    <property type="component" value="Unassembled WGS sequence"/>
</dbReference>
<name>A0A8W8IXA0_MAGGI</name>
<organism evidence="1 2">
    <name type="scientific">Magallana gigas</name>
    <name type="common">Pacific oyster</name>
    <name type="synonym">Crassostrea gigas</name>
    <dbReference type="NCBI Taxonomy" id="29159"/>
    <lineage>
        <taxon>Eukaryota</taxon>
        <taxon>Metazoa</taxon>
        <taxon>Spiralia</taxon>
        <taxon>Lophotrochozoa</taxon>
        <taxon>Mollusca</taxon>
        <taxon>Bivalvia</taxon>
        <taxon>Autobranchia</taxon>
        <taxon>Pteriomorphia</taxon>
        <taxon>Ostreida</taxon>
        <taxon>Ostreoidea</taxon>
        <taxon>Ostreidae</taxon>
        <taxon>Magallana</taxon>
    </lineage>
</organism>